<comment type="catalytic activity">
    <reaction evidence="7">
        <text>L-cysteinyl-[prolipoprotein] + a 1,2-diacyl-sn-glycero-3-phospho-(1'-sn-glycerol) = an S-1,2-diacyl-sn-glyceryl-L-cysteinyl-[prolipoprotein] + sn-glycerol 1-phosphate + H(+)</text>
        <dbReference type="Rhea" id="RHEA:56712"/>
        <dbReference type="Rhea" id="RHEA-COMP:14679"/>
        <dbReference type="Rhea" id="RHEA-COMP:14680"/>
        <dbReference type="ChEBI" id="CHEBI:15378"/>
        <dbReference type="ChEBI" id="CHEBI:29950"/>
        <dbReference type="ChEBI" id="CHEBI:57685"/>
        <dbReference type="ChEBI" id="CHEBI:64716"/>
        <dbReference type="ChEBI" id="CHEBI:140658"/>
        <dbReference type="EC" id="2.5.1.145"/>
    </reaction>
</comment>
<name>A0A1R4J5F8_9MICO</name>
<dbReference type="GO" id="GO:0008961">
    <property type="term" value="F:phosphatidylglycerol-prolipoprotein diacylglyceryl transferase activity"/>
    <property type="evidence" value="ECO:0007669"/>
    <property type="project" value="UniProtKB-UniRule"/>
</dbReference>
<dbReference type="GO" id="GO:0042158">
    <property type="term" value="P:lipoprotein biosynthetic process"/>
    <property type="evidence" value="ECO:0007669"/>
    <property type="project" value="UniProtKB-UniRule"/>
</dbReference>
<sequence>MSFPLSIPSPSVNHFSIGPFPLYFYALCILAGIIAAALLTDRRLTARGGERGVVLDFVLWTVPLGIIGARAFHVLTHLGDYIGQPFWAVFDLRAGGIAIFGALIGGAVGAIIASRMTGIRFWAFADALAPGLLLAQAFGRLGNWFNHELFGQPTTLPWGLEIESSNPAYPIGLPEGVLFHPTFLYEIIWNLIGVAAIIAVGSRLRLQWGRTFALYLIWYGAGRVVWETIRIDPSIVVLGLRINVWMALGAVVLGIVILIVQGRRHPGLETSPYRAGRGPAADEADDDVDGFVDVSAPEAGSATDAPGAEHPVTAPAHPTR</sequence>
<comment type="similarity">
    <text evidence="1 7">Belongs to the Lgt family.</text>
</comment>
<protein>
    <recommendedName>
        <fullName evidence="7">Phosphatidylglycerol--prolipoprotein diacylglyceryl transferase</fullName>
        <ecNumber evidence="7">2.5.1.145</ecNumber>
    </recommendedName>
</protein>
<evidence type="ECO:0000256" key="4">
    <source>
        <dbReference type="ARBA" id="ARBA00022692"/>
    </source>
</evidence>
<feature type="transmembrane region" description="Helical" evidence="7">
    <location>
        <begin position="121"/>
        <end position="139"/>
    </location>
</feature>
<keyword evidence="10" id="KW-1185">Reference proteome</keyword>
<keyword evidence="2 7" id="KW-1003">Cell membrane</keyword>
<evidence type="ECO:0000256" key="6">
    <source>
        <dbReference type="ARBA" id="ARBA00023136"/>
    </source>
</evidence>
<comment type="function">
    <text evidence="7">Catalyzes the transfer of the diacylglyceryl group from phosphatidylglycerol to the sulfhydryl group of the N-terminal cysteine of a prolipoprotein, the first step in the formation of mature lipoproteins.</text>
</comment>
<dbReference type="PANTHER" id="PTHR30589:SF0">
    <property type="entry name" value="PHOSPHATIDYLGLYCEROL--PROLIPOPROTEIN DIACYLGLYCERYL TRANSFERASE"/>
    <property type="match status" value="1"/>
</dbReference>
<proteinExistence type="inferred from homology"/>
<feature type="transmembrane region" description="Helical" evidence="7">
    <location>
        <begin position="52"/>
        <end position="72"/>
    </location>
</feature>
<organism evidence="9 10">
    <name type="scientific">Mycetocola reblochoni REB411</name>
    <dbReference type="NCBI Taxonomy" id="1255698"/>
    <lineage>
        <taxon>Bacteria</taxon>
        <taxon>Bacillati</taxon>
        <taxon>Actinomycetota</taxon>
        <taxon>Actinomycetes</taxon>
        <taxon>Micrococcales</taxon>
        <taxon>Microbacteriaceae</taxon>
        <taxon>Mycetocola</taxon>
    </lineage>
</organism>
<dbReference type="HAMAP" id="MF_01147">
    <property type="entry name" value="Lgt"/>
    <property type="match status" value="1"/>
</dbReference>
<feature type="transmembrane region" description="Helical" evidence="7">
    <location>
        <begin position="183"/>
        <end position="200"/>
    </location>
</feature>
<keyword evidence="6 7" id="KW-0472">Membrane</keyword>
<dbReference type="GO" id="GO:0005886">
    <property type="term" value="C:plasma membrane"/>
    <property type="evidence" value="ECO:0007669"/>
    <property type="project" value="UniProtKB-SubCell"/>
</dbReference>
<dbReference type="AlphaFoldDB" id="A0A1R4J5F8"/>
<dbReference type="PROSITE" id="PS01311">
    <property type="entry name" value="LGT"/>
    <property type="match status" value="1"/>
</dbReference>
<feature type="transmembrane region" description="Helical" evidence="7">
    <location>
        <begin position="20"/>
        <end position="40"/>
    </location>
</feature>
<keyword evidence="5 7" id="KW-1133">Transmembrane helix</keyword>
<dbReference type="EMBL" id="FUKR01000032">
    <property type="protein sequence ID" value="SJN26933.1"/>
    <property type="molecule type" value="Genomic_DNA"/>
</dbReference>
<dbReference type="PANTHER" id="PTHR30589">
    <property type="entry name" value="PROLIPOPROTEIN DIACYLGLYCERYL TRANSFERASE"/>
    <property type="match status" value="1"/>
</dbReference>
<feature type="transmembrane region" description="Helical" evidence="7">
    <location>
        <begin position="92"/>
        <end position="114"/>
    </location>
</feature>
<dbReference type="EC" id="2.5.1.145" evidence="7"/>
<gene>
    <name evidence="7" type="primary">lgt</name>
    <name evidence="9" type="ORF">FM119_05305</name>
</gene>
<evidence type="ECO:0000256" key="3">
    <source>
        <dbReference type="ARBA" id="ARBA00022679"/>
    </source>
</evidence>
<dbReference type="RefSeq" id="WP_087136759.1">
    <property type="nucleotide sequence ID" value="NZ_FUKR01000032.1"/>
</dbReference>
<dbReference type="OrthoDB" id="871140at2"/>
<feature type="binding site" evidence="7">
    <location>
        <position position="140"/>
    </location>
    <ligand>
        <name>a 1,2-diacyl-sn-glycero-3-phospho-(1'-sn-glycerol)</name>
        <dbReference type="ChEBI" id="CHEBI:64716"/>
    </ligand>
</feature>
<evidence type="ECO:0000256" key="5">
    <source>
        <dbReference type="ARBA" id="ARBA00022989"/>
    </source>
</evidence>
<accession>A0A1R4J5F8</accession>
<feature type="region of interest" description="Disordered" evidence="8">
    <location>
        <begin position="270"/>
        <end position="320"/>
    </location>
</feature>
<dbReference type="Proteomes" id="UP000196778">
    <property type="component" value="Unassembled WGS sequence"/>
</dbReference>
<evidence type="ECO:0000256" key="2">
    <source>
        <dbReference type="ARBA" id="ARBA00022475"/>
    </source>
</evidence>
<comment type="pathway">
    <text evidence="7">Protein modification; lipoprotein biosynthesis (diacylglyceryl transfer).</text>
</comment>
<dbReference type="UniPathway" id="UPA00664"/>
<dbReference type="InterPro" id="IPR001640">
    <property type="entry name" value="Lgt"/>
</dbReference>
<keyword evidence="9" id="KW-0328">Glycosyltransferase</keyword>
<feature type="transmembrane region" description="Helical" evidence="7">
    <location>
        <begin position="212"/>
        <end position="229"/>
    </location>
</feature>
<evidence type="ECO:0000256" key="1">
    <source>
        <dbReference type="ARBA" id="ARBA00007150"/>
    </source>
</evidence>
<evidence type="ECO:0000256" key="7">
    <source>
        <dbReference type="HAMAP-Rule" id="MF_01147"/>
    </source>
</evidence>
<keyword evidence="4 7" id="KW-0812">Transmembrane</keyword>
<dbReference type="Pfam" id="PF01790">
    <property type="entry name" value="LGT"/>
    <property type="match status" value="1"/>
</dbReference>
<keyword evidence="3 7" id="KW-0808">Transferase</keyword>
<dbReference type="NCBIfam" id="TIGR00544">
    <property type="entry name" value="lgt"/>
    <property type="match status" value="1"/>
</dbReference>
<reference evidence="10" key="1">
    <citation type="submission" date="2017-02" db="EMBL/GenBank/DDBJ databases">
        <authorList>
            <person name="Dridi B."/>
        </authorList>
    </citation>
    <scope>NUCLEOTIDE SEQUENCE [LARGE SCALE GENOMIC DNA]</scope>
    <source>
        <strain evidence="10">EB411</strain>
    </source>
</reference>
<keyword evidence="9" id="KW-0449">Lipoprotein</keyword>
<evidence type="ECO:0000256" key="8">
    <source>
        <dbReference type="SAM" id="MobiDB-lite"/>
    </source>
</evidence>
<evidence type="ECO:0000313" key="9">
    <source>
        <dbReference type="EMBL" id="SJN26933.1"/>
    </source>
</evidence>
<feature type="transmembrane region" description="Helical" evidence="7">
    <location>
        <begin position="235"/>
        <end position="260"/>
    </location>
</feature>
<evidence type="ECO:0000313" key="10">
    <source>
        <dbReference type="Proteomes" id="UP000196778"/>
    </source>
</evidence>
<comment type="subcellular location">
    <subcellularLocation>
        <location evidence="7">Cell membrane</location>
        <topology evidence="7">Multi-pass membrane protein</topology>
    </subcellularLocation>
</comment>